<dbReference type="Pfam" id="PF07995">
    <property type="entry name" value="GSDH"/>
    <property type="match status" value="1"/>
</dbReference>
<feature type="region of interest" description="Disordered" evidence="1">
    <location>
        <begin position="778"/>
        <end position="839"/>
    </location>
</feature>
<dbReference type="InterPro" id="IPR000601">
    <property type="entry name" value="PKD_dom"/>
</dbReference>
<dbReference type="InterPro" id="IPR013783">
    <property type="entry name" value="Ig-like_fold"/>
</dbReference>
<evidence type="ECO:0000259" key="3">
    <source>
        <dbReference type="PROSITE" id="PS50093"/>
    </source>
</evidence>
<dbReference type="Proteomes" id="UP000241769">
    <property type="component" value="Unassembled WGS sequence"/>
</dbReference>
<dbReference type="STRING" id="1890364.A0A2P6MXV6"/>
<evidence type="ECO:0000313" key="5">
    <source>
        <dbReference type="Proteomes" id="UP000241769"/>
    </source>
</evidence>
<sequence>MQTFIFLSCLLLAAQGYNILANPDAGDFTVFPLVNLGTGAFPTCMAFSPDGRIFIGQKNGMIKVVDANGNLQAGNWIDLSDRVNNAGDKGLTAIVLHPDFPKTPYLYATYPIWQSDSHDLNRVTQGVVGRYTENNGASSPSTELLIVGRVNGTGFPSCHNSHVTGDLVFGTDGTLFASAGEGSHWDAVDDGTDFPFDPYDWQCAPFFGAINDIGSFRAQHLTNIGGKVIRIDPLTGNGIGSTNFPNLVSNPFFDSQNPSSAASVTWSYGHRNPWKLRLRADSPAPGTLYIAEVGAKDYEEINVVKASDRGSNYGWPCQTANRRQQPWFTNTATPTEYYVPRYPTNQNTIDMCAALQPNLTNTKIPILYYSRSQYVYGEQIGIIGNCASGLSFYNGSSYPSAYRMKSDGSRSLFISDFGNQWIKVIRVDGNDQFIPSLGVQDFLDNVGTILTMTPSPVDGDLYYITEEGEINRIRYTAGYVGAPIVVASSNVTTLNMNNRAANFQFSSDGTFDPASLPITFSWTFGDNSSSTLPNPSHTYTSSGVFTVTLTVTNSAGYFATQSFKVATNNDAPTAKIAGAQWFQFDSGQSVTLTATFNDDITPANQLQWQWEYRLVHNNHYHPGVLTIPSVNLGTGSSSSTGGQVLSSLISVYERNTLEIYATAYDASGVSTRTKVIGVPNLPNNANYGNTAPVANFTTEQKGSSVYFDGGVSFDFDIDYLYYSWIWGDGTNGTGMVNHHTYSNSGTYVVSLTVVDPWQATSTYTHSVDYVAPAGVTSSGAASSSSPSSTNGGATGDVASSSTQATQTNANPTSSVAGGQTTQVDNDPQATQSATPTSSFVKENSGSAALLVGIVPLVAVLLM</sequence>
<feature type="domain" description="PKD" evidence="3">
    <location>
        <begin position="505"/>
        <end position="565"/>
    </location>
</feature>
<dbReference type="Gene3D" id="2.60.40.10">
    <property type="entry name" value="Immunoglobulins"/>
    <property type="match status" value="2"/>
</dbReference>
<name>A0A2P6MXV6_9EUKA</name>
<organism evidence="4 5">
    <name type="scientific">Planoprotostelium fungivorum</name>
    <dbReference type="NCBI Taxonomy" id="1890364"/>
    <lineage>
        <taxon>Eukaryota</taxon>
        <taxon>Amoebozoa</taxon>
        <taxon>Evosea</taxon>
        <taxon>Variosea</taxon>
        <taxon>Cavosteliida</taxon>
        <taxon>Cavosteliaceae</taxon>
        <taxon>Planoprotostelium</taxon>
    </lineage>
</organism>
<keyword evidence="4" id="KW-0378">Hydrolase</keyword>
<dbReference type="InterPro" id="IPR012938">
    <property type="entry name" value="Glc/Sorbosone_DH"/>
</dbReference>
<dbReference type="GO" id="GO:0016787">
    <property type="term" value="F:hydrolase activity"/>
    <property type="evidence" value="ECO:0007669"/>
    <property type="project" value="UniProtKB-KW"/>
</dbReference>
<evidence type="ECO:0000313" key="4">
    <source>
        <dbReference type="EMBL" id="PRP76544.1"/>
    </source>
</evidence>
<dbReference type="SUPFAM" id="SSF49299">
    <property type="entry name" value="PKD domain"/>
    <property type="match status" value="2"/>
</dbReference>
<evidence type="ECO:0000256" key="2">
    <source>
        <dbReference type="SAM" id="SignalP"/>
    </source>
</evidence>
<dbReference type="InterPro" id="IPR011042">
    <property type="entry name" value="6-blade_b-propeller_TolB-like"/>
</dbReference>
<dbReference type="CDD" id="cd00146">
    <property type="entry name" value="PKD"/>
    <property type="match status" value="2"/>
</dbReference>
<dbReference type="InterPro" id="IPR035986">
    <property type="entry name" value="PKD_dom_sf"/>
</dbReference>
<dbReference type="SMART" id="SM00089">
    <property type="entry name" value="PKD"/>
    <property type="match status" value="2"/>
</dbReference>
<feature type="compositionally biased region" description="Low complexity" evidence="1">
    <location>
        <begin position="778"/>
        <end position="791"/>
    </location>
</feature>
<feature type="compositionally biased region" description="Polar residues" evidence="1">
    <location>
        <begin position="797"/>
        <end position="839"/>
    </location>
</feature>
<comment type="caution">
    <text evidence="4">The sequence shown here is derived from an EMBL/GenBank/DDBJ whole genome shotgun (WGS) entry which is preliminary data.</text>
</comment>
<reference evidence="4 5" key="1">
    <citation type="journal article" date="2018" name="Genome Biol. Evol.">
        <title>Multiple Roots of Fruiting Body Formation in Amoebozoa.</title>
        <authorList>
            <person name="Hillmann F."/>
            <person name="Forbes G."/>
            <person name="Novohradska S."/>
            <person name="Ferling I."/>
            <person name="Riege K."/>
            <person name="Groth M."/>
            <person name="Westermann M."/>
            <person name="Marz M."/>
            <person name="Spaller T."/>
            <person name="Winckler T."/>
            <person name="Schaap P."/>
            <person name="Glockner G."/>
        </authorList>
    </citation>
    <scope>NUCLEOTIDE SEQUENCE [LARGE SCALE GENOMIC DNA]</scope>
    <source>
        <strain evidence="4 5">Jena</strain>
    </source>
</reference>
<dbReference type="OrthoDB" id="10266706at2759"/>
<evidence type="ECO:0000256" key="1">
    <source>
        <dbReference type="SAM" id="MobiDB-lite"/>
    </source>
</evidence>
<dbReference type="EMBL" id="MDYQ01000317">
    <property type="protein sequence ID" value="PRP76544.1"/>
    <property type="molecule type" value="Genomic_DNA"/>
</dbReference>
<feature type="signal peptide" evidence="2">
    <location>
        <begin position="1"/>
        <end position="16"/>
    </location>
</feature>
<feature type="chain" id="PRO_5015197136" evidence="2">
    <location>
        <begin position="17"/>
        <end position="862"/>
    </location>
</feature>
<keyword evidence="5" id="KW-1185">Reference proteome</keyword>
<accession>A0A2P6MXV6</accession>
<dbReference type="SUPFAM" id="SSF50952">
    <property type="entry name" value="Soluble quinoprotein glucose dehydrogenase"/>
    <property type="match status" value="1"/>
</dbReference>
<dbReference type="InParanoid" id="A0A2P6MXV6"/>
<gene>
    <name evidence="4" type="ORF">PROFUN_15086</name>
</gene>
<dbReference type="AlphaFoldDB" id="A0A2P6MXV6"/>
<keyword evidence="2" id="KW-0732">Signal</keyword>
<dbReference type="Gene3D" id="2.120.10.30">
    <property type="entry name" value="TolB, C-terminal domain"/>
    <property type="match status" value="1"/>
</dbReference>
<dbReference type="InterPro" id="IPR022409">
    <property type="entry name" value="PKD/Chitinase_dom"/>
</dbReference>
<proteinExistence type="predicted"/>
<dbReference type="Pfam" id="PF18911">
    <property type="entry name" value="PKD_4"/>
    <property type="match status" value="2"/>
</dbReference>
<feature type="domain" description="PKD" evidence="3">
    <location>
        <begin position="722"/>
        <end position="776"/>
    </location>
</feature>
<dbReference type="PROSITE" id="PS50093">
    <property type="entry name" value="PKD"/>
    <property type="match status" value="2"/>
</dbReference>
<dbReference type="InterPro" id="IPR011041">
    <property type="entry name" value="Quinoprot_gluc/sorb_DH_b-prop"/>
</dbReference>
<dbReference type="PANTHER" id="PTHR19328:SF13">
    <property type="entry name" value="HIPL1 PROTEIN"/>
    <property type="match status" value="1"/>
</dbReference>
<dbReference type="PANTHER" id="PTHR19328">
    <property type="entry name" value="HEDGEHOG-INTERACTING PROTEIN"/>
    <property type="match status" value="1"/>
</dbReference>
<protein>
    <submittedName>
        <fullName evidence="4">Glycosyl hydrolase family 98 putative carbohydrate binding module</fullName>
    </submittedName>
</protein>